<reference evidence="3 4" key="1">
    <citation type="submission" date="2017-07" db="EMBL/GenBank/DDBJ databases">
        <title>An improved, manually edited Actinidia chinensis var. chinensis (kiwifruit) genome highlights the challenges associated with draft genomes and gene prediction in plants.</title>
        <authorList>
            <person name="Pilkington S."/>
            <person name="Crowhurst R."/>
            <person name="Hilario E."/>
            <person name="Nardozza S."/>
            <person name="Fraser L."/>
            <person name="Peng Y."/>
            <person name="Gunaseelan K."/>
            <person name="Simpson R."/>
            <person name="Tahir J."/>
            <person name="Deroles S."/>
            <person name="Templeton K."/>
            <person name="Luo Z."/>
            <person name="Davy M."/>
            <person name="Cheng C."/>
            <person name="Mcneilage M."/>
            <person name="Scaglione D."/>
            <person name="Liu Y."/>
            <person name="Zhang Q."/>
            <person name="Datson P."/>
            <person name="De Silva N."/>
            <person name="Gardiner S."/>
            <person name="Bassett H."/>
            <person name="Chagne D."/>
            <person name="Mccallum J."/>
            <person name="Dzierzon H."/>
            <person name="Deng C."/>
            <person name="Wang Y.-Y."/>
            <person name="Barron N."/>
            <person name="Manako K."/>
            <person name="Bowen J."/>
            <person name="Foster T."/>
            <person name="Erridge Z."/>
            <person name="Tiffin H."/>
            <person name="Waite C."/>
            <person name="Davies K."/>
            <person name="Grierson E."/>
            <person name="Laing W."/>
            <person name="Kirk R."/>
            <person name="Chen X."/>
            <person name="Wood M."/>
            <person name="Montefiori M."/>
            <person name="Brummell D."/>
            <person name="Schwinn K."/>
            <person name="Catanach A."/>
            <person name="Fullerton C."/>
            <person name="Li D."/>
            <person name="Meiyalaghan S."/>
            <person name="Nieuwenhuizen N."/>
            <person name="Read N."/>
            <person name="Prakash R."/>
            <person name="Hunter D."/>
            <person name="Zhang H."/>
            <person name="Mckenzie M."/>
            <person name="Knabel M."/>
            <person name="Harris A."/>
            <person name="Allan A."/>
            <person name="Chen A."/>
            <person name="Janssen B."/>
            <person name="Plunkett B."/>
            <person name="Dwamena C."/>
            <person name="Voogd C."/>
            <person name="Leif D."/>
            <person name="Lafferty D."/>
            <person name="Souleyre E."/>
            <person name="Varkonyi-Gasic E."/>
            <person name="Gambi F."/>
            <person name="Hanley J."/>
            <person name="Yao J.-L."/>
            <person name="Cheung J."/>
            <person name="David K."/>
            <person name="Warren B."/>
            <person name="Marsh K."/>
            <person name="Snowden K."/>
            <person name="Lin-Wang K."/>
            <person name="Brian L."/>
            <person name="Martinez-Sanchez M."/>
            <person name="Wang M."/>
            <person name="Ileperuma N."/>
            <person name="Macnee N."/>
            <person name="Campin R."/>
            <person name="Mcatee P."/>
            <person name="Drummond R."/>
            <person name="Espley R."/>
            <person name="Ireland H."/>
            <person name="Wu R."/>
            <person name="Atkinson R."/>
            <person name="Karunairetnam S."/>
            <person name="Bulley S."/>
            <person name="Chunkath S."/>
            <person name="Hanley Z."/>
            <person name="Storey R."/>
            <person name="Thrimawithana A."/>
            <person name="Thomson S."/>
            <person name="David C."/>
            <person name="Testolin R."/>
        </authorList>
    </citation>
    <scope>NUCLEOTIDE SEQUENCE [LARGE SCALE GENOMIC DNA]</scope>
    <source>
        <strain evidence="4">cv. Red5</strain>
        <tissue evidence="3">Young leaf</tissue>
    </source>
</reference>
<keyword evidence="4" id="KW-1185">Reference proteome</keyword>
<sequence>MALKSIFFLLASLLVVTTRVLSTDEELLMEAKVPVPAPAHSPVKVLPPPPPPFPVTPPPAVPPVKPPVLPPPPVTPPPTKPPPIECTPLCVERCKLHSRKKLCWRACVTCCNRCKCVPPGTYGNREKCGKCYTNMTTRGGKPKCP</sequence>
<evidence type="ECO:0000256" key="1">
    <source>
        <dbReference type="ARBA" id="ARBA00010582"/>
    </source>
</evidence>
<comment type="caution">
    <text evidence="3">The sequence shown here is derived from an EMBL/GenBank/DDBJ whole genome shotgun (WGS) entry which is preliminary data.</text>
</comment>
<dbReference type="AlphaFoldDB" id="A0A2R6RK43"/>
<dbReference type="STRING" id="1590841.A0A2R6RK43"/>
<dbReference type="Gramene" id="PSS30404">
    <property type="protein sequence ID" value="PSS30404"/>
    <property type="gene ID" value="CEY00_Acc05694"/>
</dbReference>
<dbReference type="Pfam" id="PF02704">
    <property type="entry name" value="GASA"/>
    <property type="match status" value="1"/>
</dbReference>
<gene>
    <name evidence="3" type="ORF">CEY00_Acc05694</name>
</gene>
<evidence type="ECO:0000256" key="2">
    <source>
        <dbReference type="SAM" id="SignalP"/>
    </source>
</evidence>
<feature type="chain" id="PRO_5015355360" evidence="2">
    <location>
        <begin position="23"/>
        <end position="145"/>
    </location>
</feature>
<comment type="similarity">
    <text evidence="1">Belongs to the GASA family.</text>
</comment>
<dbReference type="OMA" id="RACTTCC"/>
<keyword evidence="2" id="KW-0732">Signal</keyword>
<name>A0A2R6RK43_ACTCC</name>
<dbReference type="Proteomes" id="UP000241394">
    <property type="component" value="Chromosome LG5"/>
</dbReference>
<accession>A0A2R6RK43</accession>
<organism evidence="3 4">
    <name type="scientific">Actinidia chinensis var. chinensis</name>
    <name type="common">Chinese soft-hair kiwi</name>
    <dbReference type="NCBI Taxonomy" id="1590841"/>
    <lineage>
        <taxon>Eukaryota</taxon>
        <taxon>Viridiplantae</taxon>
        <taxon>Streptophyta</taxon>
        <taxon>Embryophyta</taxon>
        <taxon>Tracheophyta</taxon>
        <taxon>Spermatophyta</taxon>
        <taxon>Magnoliopsida</taxon>
        <taxon>eudicotyledons</taxon>
        <taxon>Gunneridae</taxon>
        <taxon>Pentapetalae</taxon>
        <taxon>asterids</taxon>
        <taxon>Ericales</taxon>
        <taxon>Actinidiaceae</taxon>
        <taxon>Actinidia</taxon>
    </lineage>
</organism>
<dbReference type="InterPro" id="IPR003854">
    <property type="entry name" value="GASA"/>
</dbReference>
<feature type="signal peptide" evidence="2">
    <location>
        <begin position="1"/>
        <end position="22"/>
    </location>
</feature>
<evidence type="ECO:0000313" key="3">
    <source>
        <dbReference type="EMBL" id="PSS30404.1"/>
    </source>
</evidence>
<proteinExistence type="inferred from homology"/>
<dbReference type="PANTHER" id="PTHR23201:SF53">
    <property type="entry name" value="GIBBERELLIN-REGULATED PROTEIN 14"/>
    <property type="match status" value="1"/>
</dbReference>
<evidence type="ECO:0000313" key="4">
    <source>
        <dbReference type="Proteomes" id="UP000241394"/>
    </source>
</evidence>
<dbReference type="PANTHER" id="PTHR23201">
    <property type="entry name" value="EXTENSIN, PROLINE-RICH PROTEIN"/>
    <property type="match status" value="1"/>
</dbReference>
<reference evidence="4" key="2">
    <citation type="journal article" date="2018" name="BMC Genomics">
        <title>A manually annotated Actinidia chinensis var. chinensis (kiwifruit) genome highlights the challenges associated with draft genomes and gene prediction in plants.</title>
        <authorList>
            <person name="Pilkington S.M."/>
            <person name="Crowhurst R."/>
            <person name="Hilario E."/>
            <person name="Nardozza S."/>
            <person name="Fraser L."/>
            <person name="Peng Y."/>
            <person name="Gunaseelan K."/>
            <person name="Simpson R."/>
            <person name="Tahir J."/>
            <person name="Deroles S.C."/>
            <person name="Templeton K."/>
            <person name="Luo Z."/>
            <person name="Davy M."/>
            <person name="Cheng C."/>
            <person name="McNeilage M."/>
            <person name="Scaglione D."/>
            <person name="Liu Y."/>
            <person name="Zhang Q."/>
            <person name="Datson P."/>
            <person name="De Silva N."/>
            <person name="Gardiner S.E."/>
            <person name="Bassett H."/>
            <person name="Chagne D."/>
            <person name="McCallum J."/>
            <person name="Dzierzon H."/>
            <person name="Deng C."/>
            <person name="Wang Y.Y."/>
            <person name="Barron L."/>
            <person name="Manako K."/>
            <person name="Bowen J."/>
            <person name="Foster T.M."/>
            <person name="Erridge Z.A."/>
            <person name="Tiffin H."/>
            <person name="Waite C.N."/>
            <person name="Davies K.M."/>
            <person name="Grierson E.P."/>
            <person name="Laing W.A."/>
            <person name="Kirk R."/>
            <person name="Chen X."/>
            <person name="Wood M."/>
            <person name="Montefiori M."/>
            <person name="Brummell D.A."/>
            <person name="Schwinn K.E."/>
            <person name="Catanach A."/>
            <person name="Fullerton C."/>
            <person name="Li D."/>
            <person name="Meiyalaghan S."/>
            <person name="Nieuwenhuizen N."/>
            <person name="Read N."/>
            <person name="Prakash R."/>
            <person name="Hunter D."/>
            <person name="Zhang H."/>
            <person name="McKenzie M."/>
            <person name="Knabel M."/>
            <person name="Harris A."/>
            <person name="Allan A.C."/>
            <person name="Gleave A."/>
            <person name="Chen A."/>
            <person name="Janssen B.J."/>
            <person name="Plunkett B."/>
            <person name="Ampomah-Dwamena C."/>
            <person name="Voogd C."/>
            <person name="Leif D."/>
            <person name="Lafferty D."/>
            <person name="Souleyre E.J.F."/>
            <person name="Varkonyi-Gasic E."/>
            <person name="Gambi F."/>
            <person name="Hanley J."/>
            <person name="Yao J.L."/>
            <person name="Cheung J."/>
            <person name="David K.M."/>
            <person name="Warren B."/>
            <person name="Marsh K."/>
            <person name="Snowden K.C."/>
            <person name="Lin-Wang K."/>
            <person name="Brian L."/>
            <person name="Martinez-Sanchez M."/>
            <person name="Wang M."/>
            <person name="Ileperuma N."/>
            <person name="Macnee N."/>
            <person name="Campin R."/>
            <person name="McAtee P."/>
            <person name="Drummond R.S.M."/>
            <person name="Espley R.V."/>
            <person name="Ireland H.S."/>
            <person name="Wu R."/>
            <person name="Atkinson R.G."/>
            <person name="Karunairetnam S."/>
            <person name="Bulley S."/>
            <person name="Chunkath S."/>
            <person name="Hanley Z."/>
            <person name="Storey R."/>
            <person name="Thrimawithana A.H."/>
            <person name="Thomson S."/>
            <person name="David C."/>
            <person name="Testolin R."/>
            <person name="Huang H."/>
            <person name="Hellens R.P."/>
            <person name="Schaffer R.J."/>
        </authorList>
    </citation>
    <scope>NUCLEOTIDE SEQUENCE [LARGE SCALE GENOMIC DNA]</scope>
    <source>
        <strain evidence="4">cv. Red5</strain>
    </source>
</reference>
<dbReference type="EMBL" id="NKQK01000005">
    <property type="protein sequence ID" value="PSS30404.1"/>
    <property type="molecule type" value="Genomic_DNA"/>
</dbReference>
<dbReference type="InParanoid" id="A0A2R6RK43"/>
<dbReference type="OrthoDB" id="1850441at2759"/>
<protein>
    <submittedName>
        <fullName evidence="3">Gibberellin-regulated protein</fullName>
    </submittedName>
</protein>